<organism evidence="1 2">
    <name type="scientific">Panagrolaimus superbus</name>
    <dbReference type="NCBI Taxonomy" id="310955"/>
    <lineage>
        <taxon>Eukaryota</taxon>
        <taxon>Metazoa</taxon>
        <taxon>Ecdysozoa</taxon>
        <taxon>Nematoda</taxon>
        <taxon>Chromadorea</taxon>
        <taxon>Rhabditida</taxon>
        <taxon>Tylenchina</taxon>
        <taxon>Panagrolaimomorpha</taxon>
        <taxon>Panagrolaimoidea</taxon>
        <taxon>Panagrolaimidae</taxon>
        <taxon>Panagrolaimus</taxon>
    </lineage>
</organism>
<dbReference type="WBParaSite" id="PSU_v2.g1052.t1">
    <property type="protein sequence ID" value="PSU_v2.g1052.t1"/>
    <property type="gene ID" value="PSU_v2.g1052"/>
</dbReference>
<evidence type="ECO:0000313" key="2">
    <source>
        <dbReference type="WBParaSite" id="PSU_v2.g1052.t1"/>
    </source>
</evidence>
<dbReference type="Proteomes" id="UP000887577">
    <property type="component" value="Unplaced"/>
</dbReference>
<proteinExistence type="predicted"/>
<protein>
    <submittedName>
        <fullName evidence="2">DUF38 domain-containing protein</fullName>
    </submittedName>
</protein>
<evidence type="ECO:0000313" key="1">
    <source>
        <dbReference type="Proteomes" id="UP000887577"/>
    </source>
</evidence>
<name>A0A914XXQ4_9BILA</name>
<sequence>MDSKSDGIILKKINLSNAKPQDYSMSSPTIVYITENADLKTSEKLSKCCKAFKRLQKKNKSNIQTFNASFGEGSIRIAFDDDSRKYTSDSEWILKMLNQETIPFGRIKIMNSIKLFCVARPFLTMVLKHLDLSLTKDSIEIVTHDILDYTTLRQIMQPKVKNFNFTFSTKDVKNPLSLAFQRLENASTIYFNWVHLFDALITPTIFQALFKIQRKVKLQECTLATLIDIDAEDVIRFCDMFMDVNGTLILRFSKYDQRYHVFKDRLTDLVADRICQRLAQIRTEQGYTKLH</sequence>
<dbReference type="AlphaFoldDB" id="A0A914XXQ4"/>
<reference evidence="2" key="1">
    <citation type="submission" date="2022-11" db="UniProtKB">
        <authorList>
            <consortium name="WormBaseParasite"/>
        </authorList>
    </citation>
    <scope>IDENTIFICATION</scope>
</reference>
<accession>A0A914XXQ4</accession>
<keyword evidence="1" id="KW-1185">Reference proteome</keyword>